<protein>
    <submittedName>
        <fullName evidence="2">DN4395</fullName>
    </submittedName>
</protein>
<feature type="chain" id="PRO_5019715563" evidence="1">
    <location>
        <begin position="17"/>
        <end position="142"/>
    </location>
</feature>
<dbReference type="EMBL" id="MG733026">
    <property type="protein sequence ID" value="AXY94702.1"/>
    <property type="molecule type" value="mRNA"/>
</dbReference>
<dbReference type="InterPro" id="IPR036728">
    <property type="entry name" value="PBP_GOBP_sf"/>
</dbReference>
<accession>A0A455LAS7</accession>
<dbReference type="AlphaFoldDB" id="A0A455LAS7"/>
<gene>
    <name evidence="2" type="primary">DN4395</name>
</gene>
<dbReference type="GO" id="GO:0005549">
    <property type="term" value="F:odorant binding"/>
    <property type="evidence" value="ECO:0007669"/>
    <property type="project" value="InterPro"/>
</dbReference>
<dbReference type="Gene3D" id="1.10.238.20">
    <property type="entry name" value="Pheromone/general odorant binding protein domain"/>
    <property type="match status" value="1"/>
</dbReference>
<evidence type="ECO:0000313" key="2">
    <source>
        <dbReference type="EMBL" id="AXY94702.1"/>
    </source>
</evidence>
<sequence>MMKIFYFLVLIAAAVTLPVDEDVSCDLKPFHSLIVECHRQGDDTSACAYKRSGFINDQGKFFPDALRRLVKDYVIRPESFKIFMDYVAECINESNNHSTFRAAMRAFDNCKRSDDIENTYKSAVCDYDEDTYEVVTLPNQPK</sequence>
<name>A0A455LAS7_9HYME</name>
<proteinExistence type="evidence at transcript level"/>
<reference evidence="2" key="1">
    <citation type="submission" date="2017-12" db="EMBL/GenBank/DDBJ databases">
        <title>Isolation and characterization of the gene encoding a paralytic protein from the wasp Habrobracon hebetor.</title>
        <authorList>
            <person name="Zurovec M."/>
            <person name="Martinkova B."/>
            <person name="Zaloudikova A."/>
            <person name="Shaik H.A."/>
            <person name="Konik P."/>
            <person name="Strnad H."/>
            <person name="Sehadova H."/>
            <person name="Kodrik D."/>
        </authorList>
    </citation>
    <scope>NUCLEOTIDE SEQUENCE</scope>
    <source>
        <tissue evidence="2">Venom gland</tissue>
    </source>
</reference>
<keyword evidence="1" id="KW-0732">Signal</keyword>
<dbReference type="SUPFAM" id="SSF47565">
    <property type="entry name" value="Insect pheromone/odorant-binding proteins"/>
    <property type="match status" value="1"/>
</dbReference>
<organism evidence="2">
    <name type="scientific">Habrobracon hebetor</name>
    <dbReference type="NCBI Taxonomy" id="69819"/>
    <lineage>
        <taxon>Eukaryota</taxon>
        <taxon>Metazoa</taxon>
        <taxon>Ecdysozoa</taxon>
        <taxon>Arthropoda</taxon>
        <taxon>Hexapoda</taxon>
        <taxon>Insecta</taxon>
        <taxon>Pterygota</taxon>
        <taxon>Neoptera</taxon>
        <taxon>Endopterygota</taxon>
        <taxon>Hymenoptera</taxon>
        <taxon>Apocrita</taxon>
        <taxon>Ichneumonoidea</taxon>
        <taxon>Braconidae</taxon>
        <taxon>Braconinae</taxon>
        <taxon>Habrobracon</taxon>
    </lineage>
</organism>
<feature type="signal peptide" evidence="1">
    <location>
        <begin position="1"/>
        <end position="16"/>
    </location>
</feature>
<evidence type="ECO:0000256" key="1">
    <source>
        <dbReference type="SAM" id="SignalP"/>
    </source>
</evidence>